<accession>A0A2H0X843</accession>
<reference evidence="2" key="1">
    <citation type="submission" date="2017-09" db="EMBL/GenBank/DDBJ databases">
        <title>Depth-based differentiation of microbial function through sediment-hosted aquifers and enrichment of novel symbionts in the deep terrestrial subsurface.</title>
        <authorList>
            <person name="Probst A.J."/>
            <person name="Ladd B."/>
            <person name="Jarett J.K."/>
            <person name="Geller-Mcgrath D.E."/>
            <person name="Sieber C.M.K."/>
            <person name="Emerson J.B."/>
            <person name="Anantharaman K."/>
            <person name="Thomas B.C."/>
            <person name="Malmstrom R."/>
            <person name="Stieglmeier M."/>
            <person name="Klingl A."/>
            <person name="Woyke T."/>
            <person name="Ryan C.M."/>
            <person name="Banfield J.F."/>
        </authorList>
    </citation>
    <scope>NUCLEOTIDE SEQUENCE [LARGE SCALE GENOMIC DNA]</scope>
</reference>
<proteinExistence type="predicted"/>
<protein>
    <submittedName>
        <fullName evidence="1">Uncharacterized protein</fullName>
    </submittedName>
</protein>
<dbReference type="Proteomes" id="UP000231414">
    <property type="component" value="Unassembled WGS sequence"/>
</dbReference>
<dbReference type="AlphaFoldDB" id="A0A2H0X843"/>
<organism evidence="1 2">
    <name type="scientific">candidate division WWE3 bacterium CG08_land_8_20_14_0_20_43_13</name>
    <dbReference type="NCBI Taxonomy" id="1975087"/>
    <lineage>
        <taxon>Bacteria</taxon>
        <taxon>Katanobacteria</taxon>
    </lineage>
</organism>
<gene>
    <name evidence="1" type="ORF">COT52_00895</name>
</gene>
<dbReference type="EMBL" id="PEYW01000009">
    <property type="protein sequence ID" value="PIS21011.1"/>
    <property type="molecule type" value="Genomic_DNA"/>
</dbReference>
<name>A0A2H0X843_UNCKA</name>
<sequence length="61" mass="6661">MADKPPEEHQAMKIIASVWHELHPDEPLPKELAFVADRGGDGLPITSLGEADKTVARISFP</sequence>
<evidence type="ECO:0000313" key="1">
    <source>
        <dbReference type="EMBL" id="PIS21011.1"/>
    </source>
</evidence>
<evidence type="ECO:0000313" key="2">
    <source>
        <dbReference type="Proteomes" id="UP000231414"/>
    </source>
</evidence>
<comment type="caution">
    <text evidence="1">The sequence shown here is derived from an EMBL/GenBank/DDBJ whole genome shotgun (WGS) entry which is preliminary data.</text>
</comment>